<dbReference type="PANTHER" id="PTHR33047">
    <property type="entry name" value="PROTEIN TAR1"/>
    <property type="match status" value="1"/>
</dbReference>
<sequence>MISVLLELLLGRLRYFIAVVPPQPNSPPDLSSESSSKGSSFPAIRTKPVPFAVGSLEDDEAFGYLKRVIVTPAVYPRFFEFLHFNFQSTGQNSHYSQSFSRSYGSILPTSLTYFILLSQRLLTLETCCGYWYNYSSKLFSISPVNLFQCSSGTLLHFGLQDFNLNICYYIQDLHYC</sequence>
<accession>A0A9Q0RHT7</accession>
<dbReference type="InterPro" id="IPR052997">
    <property type="entry name" value="RRT15-like"/>
</dbReference>
<dbReference type="EMBL" id="JAPDFW010000024">
    <property type="protein sequence ID" value="KAJ5079619.1"/>
    <property type="molecule type" value="Genomic_DNA"/>
</dbReference>
<organism evidence="2 4">
    <name type="scientific">Anaeramoeba ignava</name>
    <name type="common">Anaerobic marine amoeba</name>
    <dbReference type="NCBI Taxonomy" id="1746090"/>
    <lineage>
        <taxon>Eukaryota</taxon>
        <taxon>Metamonada</taxon>
        <taxon>Anaeramoebidae</taxon>
        <taxon>Anaeramoeba</taxon>
    </lineage>
</organism>
<feature type="chain" id="PRO_5041585816" evidence="1">
    <location>
        <begin position="19"/>
        <end position="176"/>
    </location>
</feature>
<name>A0A9Q0RHT7_ANAIG</name>
<evidence type="ECO:0000313" key="4">
    <source>
        <dbReference type="Proteomes" id="UP001149090"/>
    </source>
</evidence>
<evidence type="ECO:0000313" key="2">
    <source>
        <dbReference type="EMBL" id="KAJ5079094.1"/>
    </source>
</evidence>
<proteinExistence type="predicted"/>
<dbReference type="PANTHER" id="PTHR33047:SF42">
    <property type="entry name" value="PROTEIN TAR1"/>
    <property type="match status" value="1"/>
</dbReference>
<comment type="caution">
    <text evidence="2">The sequence shown here is derived from an EMBL/GenBank/DDBJ whole genome shotgun (WGS) entry which is preliminary data.</text>
</comment>
<evidence type="ECO:0000256" key="1">
    <source>
        <dbReference type="SAM" id="SignalP"/>
    </source>
</evidence>
<dbReference type="EMBL" id="JAPDFW010000039">
    <property type="protein sequence ID" value="KAJ5079094.1"/>
    <property type="molecule type" value="Genomic_DNA"/>
</dbReference>
<dbReference type="OrthoDB" id="2306559at2759"/>
<protein>
    <submittedName>
        <fullName evidence="2">Uncharacterized protein</fullName>
    </submittedName>
</protein>
<gene>
    <name evidence="3" type="ORF">M0811_14361</name>
    <name evidence="2" type="ORF">M0811_14617</name>
</gene>
<dbReference type="AlphaFoldDB" id="A0A9Q0RHT7"/>
<keyword evidence="1" id="KW-0732">Signal</keyword>
<reference evidence="2" key="1">
    <citation type="submission" date="2022-10" db="EMBL/GenBank/DDBJ databases">
        <title>Novel sulphate-reducing endosymbionts in the free-living metamonad Anaeramoeba.</title>
        <authorList>
            <person name="Jerlstrom-Hultqvist J."/>
            <person name="Cepicka I."/>
            <person name="Gallot-Lavallee L."/>
            <person name="Salas-Leiva D."/>
            <person name="Curtis B.A."/>
            <person name="Zahonova K."/>
            <person name="Pipaliya S."/>
            <person name="Dacks J."/>
            <person name="Roger A.J."/>
        </authorList>
    </citation>
    <scope>NUCLEOTIDE SEQUENCE</scope>
    <source>
        <strain evidence="2">BMAN</strain>
    </source>
</reference>
<feature type="signal peptide" evidence="1">
    <location>
        <begin position="1"/>
        <end position="18"/>
    </location>
</feature>
<evidence type="ECO:0000313" key="3">
    <source>
        <dbReference type="EMBL" id="KAJ5079619.1"/>
    </source>
</evidence>
<dbReference type="Proteomes" id="UP001149090">
    <property type="component" value="Unassembled WGS sequence"/>
</dbReference>
<keyword evidence="4" id="KW-1185">Reference proteome</keyword>